<evidence type="ECO:0000256" key="5">
    <source>
        <dbReference type="ARBA" id="ARBA00022692"/>
    </source>
</evidence>
<evidence type="ECO:0000256" key="12">
    <source>
        <dbReference type="SAM" id="MobiDB-lite"/>
    </source>
</evidence>
<keyword evidence="9 10" id="KW-0472">Membrane</keyword>
<dbReference type="AlphaFoldDB" id="A0A0F7SET0"/>
<dbReference type="InterPro" id="IPR050567">
    <property type="entry name" value="Mitochondrial_Carrier"/>
</dbReference>
<keyword evidence="4 11" id="KW-0808">Transferase</keyword>
<evidence type="ECO:0000256" key="3">
    <source>
        <dbReference type="ARBA" id="ARBA00022448"/>
    </source>
</evidence>
<dbReference type="PANTHER" id="PTHR45624:SF9">
    <property type="entry name" value="CARRIER PROTEIN, PUTATIVE (AFU_ORTHOLOGUE AFUA_4G06390)-RELATED"/>
    <property type="match status" value="1"/>
</dbReference>
<dbReference type="InterPro" id="IPR048254">
    <property type="entry name" value="CDP_ALCOHOL_P_TRANSF_CS"/>
</dbReference>
<evidence type="ECO:0000256" key="13">
    <source>
        <dbReference type="SAM" id="Phobius"/>
    </source>
</evidence>
<dbReference type="InterPro" id="IPR023395">
    <property type="entry name" value="MCP_dom_sf"/>
</dbReference>
<keyword evidence="3" id="KW-0813">Transport</keyword>
<keyword evidence="7 13" id="KW-1133">Transmembrane helix</keyword>
<evidence type="ECO:0000256" key="9">
    <source>
        <dbReference type="ARBA" id="ARBA00023136"/>
    </source>
</evidence>
<dbReference type="Gene3D" id="1.50.40.10">
    <property type="entry name" value="Mitochondrial carrier domain"/>
    <property type="match status" value="1"/>
</dbReference>
<dbReference type="GO" id="GO:0008654">
    <property type="term" value="P:phospholipid biosynthetic process"/>
    <property type="evidence" value="ECO:0007669"/>
    <property type="project" value="InterPro"/>
</dbReference>
<name>A0A0F7SET0_PHARH</name>
<evidence type="ECO:0000256" key="8">
    <source>
        <dbReference type="ARBA" id="ARBA00023128"/>
    </source>
</evidence>
<feature type="transmembrane region" description="Helical" evidence="13">
    <location>
        <begin position="471"/>
        <end position="496"/>
    </location>
</feature>
<dbReference type="PROSITE" id="PS00379">
    <property type="entry name" value="CDP_ALCOHOL_P_TRANSF"/>
    <property type="match status" value="1"/>
</dbReference>
<dbReference type="InterPro" id="IPR043130">
    <property type="entry name" value="CDP-OH_PTrfase_TM_dom"/>
</dbReference>
<dbReference type="SUPFAM" id="SSF103506">
    <property type="entry name" value="Mitochondrial carrier"/>
    <property type="match status" value="1"/>
</dbReference>
<comment type="similarity">
    <text evidence="2">Belongs to the mitochondrial carrier (TC 2.A.29) family.</text>
</comment>
<feature type="repeat" description="Solcar" evidence="10">
    <location>
        <begin position="31"/>
        <end position="115"/>
    </location>
</feature>
<feature type="transmembrane region" description="Helical" evidence="13">
    <location>
        <begin position="245"/>
        <end position="265"/>
    </location>
</feature>
<feature type="repeat" description="Solcar" evidence="10">
    <location>
        <begin position="242"/>
        <end position="339"/>
    </location>
</feature>
<keyword evidence="5 10" id="KW-0812">Transmembrane</keyword>
<keyword evidence="8" id="KW-0496">Mitochondrion</keyword>
<keyword evidence="6" id="KW-0677">Repeat</keyword>
<evidence type="ECO:0000256" key="4">
    <source>
        <dbReference type="ARBA" id="ARBA00022679"/>
    </source>
</evidence>
<evidence type="ECO:0000256" key="2">
    <source>
        <dbReference type="ARBA" id="ARBA00006375"/>
    </source>
</evidence>
<dbReference type="GO" id="GO:0016780">
    <property type="term" value="F:phosphotransferase activity, for other substituted phosphate groups"/>
    <property type="evidence" value="ECO:0007669"/>
    <property type="project" value="InterPro"/>
</dbReference>
<dbReference type="PROSITE" id="PS50920">
    <property type="entry name" value="SOLCAR"/>
    <property type="match status" value="3"/>
</dbReference>
<proteinExistence type="inferred from homology"/>
<protein>
    <submittedName>
        <fullName evidence="14">Mitochondrial carrier</fullName>
    </submittedName>
</protein>
<evidence type="ECO:0000256" key="10">
    <source>
        <dbReference type="PROSITE-ProRule" id="PRU00282"/>
    </source>
</evidence>
<feature type="transmembrane region" description="Helical" evidence="13">
    <location>
        <begin position="537"/>
        <end position="555"/>
    </location>
</feature>
<comment type="subcellular location">
    <subcellularLocation>
        <location evidence="1">Mitochondrion membrane</location>
        <topology evidence="1">Multi-pass membrane protein</topology>
    </subcellularLocation>
</comment>
<dbReference type="Gene3D" id="1.20.120.1760">
    <property type="match status" value="1"/>
</dbReference>
<dbReference type="PANTHER" id="PTHR45624">
    <property type="entry name" value="MITOCHONDRIAL BASIC AMINO ACIDS TRANSPORTER-RELATED"/>
    <property type="match status" value="1"/>
</dbReference>
<accession>A0A0F7SET0</accession>
<feature type="region of interest" description="Disordered" evidence="12">
    <location>
        <begin position="355"/>
        <end position="388"/>
    </location>
</feature>
<feature type="compositionally biased region" description="Polar residues" evidence="12">
    <location>
        <begin position="361"/>
        <end position="373"/>
    </location>
</feature>
<feature type="transmembrane region" description="Helical" evidence="13">
    <location>
        <begin position="402"/>
        <end position="425"/>
    </location>
</feature>
<feature type="repeat" description="Solcar" evidence="10">
    <location>
        <begin position="129"/>
        <end position="223"/>
    </location>
</feature>
<evidence type="ECO:0000256" key="1">
    <source>
        <dbReference type="ARBA" id="ARBA00004225"/>
    </source>
</evidence>
<dbReference type="GO" id="GO:0022857">
    <property type="term" value="F:transmembrane transporter activity"/>
    <property type="evidence" value="ECO:0007669"/>
    <property type="project" value="TreeGrafter"/>
</dbReference>
<evidence type="ECO:0000256" key="7">
    <source>
        <dbReference type="ARBA" id="ARBA00022989"/>
    </source>
</evidence>
<dbReference type="InterPro" id="IPR000462">
    <property type="entry name" value="CDP-OH_P_trans"/>
</dbReference>
<dbReference type="EMBL" id="LN483167">
    <property type="protein sequence ID" value="CDZ97046.1"/>
    <property type="molecule type" value="Genomic_DNA"/>
</dbReference>
<evidence type="ECO:0000256" key="6">
    <source>
        <dbReference type="ARBA" id="ARBA00022737"/>
    </source>
</evidence>
<dbReference type="Pfam" id="PF00153">
    <property type="entry name" value="Mito_carr"/>
    <property type="match status" value="3"/>
</dbReference>
<organism evidence="14">
    <name type="scientific">Phaffia rhodozyma</name>
    <name type="common">Yeast</name>
    <name type="synonym">Xanthophyllomyces dendrorhous</name>
    <dbReference type="NCBI Taxonomy" id="264483"/>
    <lineage>
        <taxon>Eukaryota</taxon>
        <taxon>Fungi</taxon>
        <taxon>Dikarya</taxon>
        <taxon>Basidiomycota</taxon>
        <taxon>Agaricomycotina</taxon>
        <taxon>Tremellomycetes</taxon>
        <taxon>Cystofilobasidiales</taxon>
        <taxon>Mrakiaceae</taxon>
        <taxon>Phaffia</taxon>
    </lineage>
</organism>
<dbReference type="GO" id="GO:0031966">
    <property type="term" value="C:mitochondrial membrane"/>
    <property type="evidence" value="ECO:0007669"/>
    <property type="project" value="UniProtKB-SubCell"/>
</dbReference>
<comment type="similarity">
    <text evidence="11">Belongs to the CDP-alcohol phosphatidyltransferase class-I family.</text>
</comment>
<evidence type="ECO:0000256" key="11">
    <source>
        <dbReference type="RuleBase" id="RU003750"/>
    </source>
</evidence>
<evidence type="ECO:0000313" key="14">
    <source>
        <dbReference type="EMBL" id="CDZ97046.1"/>
    </source>
</evidence>
<dbReference type="InterPro" id="IPR018108">
    <property type="entry name" value="MCP_transmembrane"/>
</dbReference>
<reference evidence="14" key="1">
    <citation type="submission" date="2014-08" db="EMBL/GenBank/DDBJ databases">
        <authorList>
            <person name="Sharma Rahul"/>
            <person name="Thines Marco"/>
        </authorList>
    </citation>
    <scope>NUCLEOTIDE SEQUENCE</scope>
</reference>
<sequence length="650" mass="71601">MATSTEKGKGRAIEDTFDEFQQTGNAFWDEALKHKTFISATVGSLCSTFLGFPLDSLKSRMQATRGSSPRIHQLATEVFREEGIRGFWRGALIPLLSISVVRTTSFSIYTGTKNELARKNILATSSLRDIWVTSFISGCTSGASISICSTPFELIKVRRQLEVMISQEMGIIDPKPMTTRQSVQAIVSNRGWAGMYTGFGPHFIRDTLGTGLYFAEYDALRSLFGRLPSGEQGDVPSWLPITPSLVPFFCGSVAGVSSWALIYPVDAIKTRMQKRALSNKSYRGIWETFGRIAKGPDSLHPQPMSKGFMQLYRGLGVSAARSCLTHGLLWFVIDNVSSIIDRGSLSPMSSQLKSQEGFKLSPNSPATPLQSQTVRRRSRSRSDVGPDAKEAVDLATQSKENVFLFVPNLIGYSRIILAGISLWVMPNHPKLFTALYFLSSILDVADGHAARALKQTSKFGAVLDMVTDRSATACLLAHLAGEYPAYALLFQFLIALDFSSHYMHMYSSLATGSTSHKLVTADVSRILWLYYNDTRTLFVFCFANETFFVALYLIGSGPEWRTIGLSSHAFSSLLSSIGLSEIVPKLAVGWLDLVLGKLSLPMIVALLCFPICVGKQIINVVQFWKASKILVGIDLSERAAARQLEQNRSK</sequence>
<feature type="transmembrane region" description="Helical" evidence="13">
    <location>
        <begin position="599"/>
        <end position="618"/>
    </location>
</feature>
<dbReference type="Pfam" id="PF01066">
    <property type="entry name" value="CDP-OH_P_transf"/>
    <property type="match status" value="1"/>
</dbReference>